<feature type="compositionally biased region" description="Basic and acidic residues" evidence="1">
    <location>
        <begin position="171"/>
        <end position="180"/>
    </location>
</feature>
<reference evidence="2 3" key="1">
    <citation type="journal article" date="2018" name="New Phytol.">
        <title>Phylogenomics of Endogonaceae and evolution of mycorrhizas within Mucoromycota.</title>
        <authorList>
            <person name="Chang Y."/>
            <person name="Desiro A."/>
            <person name="Na H."/>
            <person name="Sandor L."/>
            <person name="Lipzen A."/>
            <person name="Clum A."/>
            <person name="Barry K."/>
            <person name="Grigoriev I.V."/>
            <person name="Martin F.M."/>
            <person name="Stajich J.E."/>
            <person name="Smith M.E."/>
            <person name="Bonito G."/>
            <person name="Spatafora J.W."/>
        </authorList>
    </citation>
    <scope>NUCLEOTIDE SEQUENCE [LARGE SCALE GENOMIC DNA]</scope>
    <source>
        <strain evidence="2 3">AD002</strain>
    </source>
</reference>
<proteinExistence type="predicted"/>
<organism evidence="2 3">
    <name type="scientific">Jimgerdemannia flammicorona</name>
    <dbReference type="NCBI Taxonomy" id="994334"/>
    <lineage>
        <taxon>Eukaryota</taxon>
        <taxon>Fungi</taxon>
        <taxon>Fungi incertae sedis</taxon>
        <taxon>Mucoromycota</taxon>
        <taxon>Mucoromycotina</taxon>
        <taxon>Endogonomycetes</taxon>
        <taxon>Endogonales</taxon>
        <taxon>Endogonaceae</taxon>
        <taxon>Jimgerdemannia</taxon>
    </lineage>
</organism>
<accession>A0A433Q7T1</accession>
<name>A0A433Q7T1_9FUNG</name>
<feature type="region of interest" description="Disordered" evidence="1">
    <location>
        <begin position="157"/>
        <end position="180"/>
    </location>
</feature>
<dbReference type="EMBL" id="RBNJ01011954">
    <property type="protein sequence ID" value="RUS25821.1"/>
    <property type="molecule type" value="Genomic_DNA"/>
</dbReference>
<dbReference type="Proteomes" id="UP000274822">
    <property type="component" value="Unassembled WGS sequence"/>
</dbReference>
<gene>
    <name evidence="2" type="ORF">BC938DRAFT_471604</name>
</gene>
<comment type="caution">
    <text evidence="2">The sequence shown here is derived from an EMBL/GenBank/DDBJ whole genome shotgun (WGS) entry which is preliminary data.</text>
</comment>
<evidence type="ECO:0000313" key="3">
    <source>
        <dbReference type="Proteomes" id="UP000274822"/>
    </source>
</evidence>
<dbReference type="AlphaFoldDB" id="A0A433Q7T1"/>
<feature type="compositionally biased region" description="Basic and acidic residues" evidence="1">
    <location>
        <begin position="43"/>
        <end position="52"/>
    </location>
</feature>
<keyword evidence="3" id="KW-1185">Reference proteome</keyword>
<feature type="region of interest" description="Disordered" evidence="1">
    <location>
        <begin position="26"/>
        <end position="52"/>
    </location>
</feature>
<evidence type="ECO:0000313" key="2">
    <source>
        <dbReference type="EMBL" id="RUS25821.1"/>
    </source>
</evidence>
<protein>
    <submittedName>
        <fullName evidence="2">Uncharacterized protein</fullName>
    </submittedName>
</protein>
<evidence type="ECO:0000256" key="1">
    <source>
        <dbReference type="SAM" id="MobiDB-lite"/>
    </source>
</evidence>
<sequence length="180" mass="18617">MASTPGSQYRFTIRLSSIISTSTTRCHLSSSSSEASGRGSGGRVEDGEKVPETAKKLRGRGFAGGGEIGCGGRGQRCVELDDRTLFVVGGGGGVVSDLACGFFEQNVREVDGARKVQPRSTGVRRADVYEEGSKGEDDASVDNVKVFTEGIHEAGMVKGGEGGEVGVGEVVDARGEGKRG</sequence>
<feature type="compositionally biased region" description="Low complexity" evidence="1">
    <location>
        <begin position="26"/>
        <end position="37"/>
    </location>
</feature>
<feature type="compositionally biased region" description="Gly residues" evidence="1">
    <location>
        <begin position="157"/>
        <end position="166"/>
    </location>
</feature>